<protein>
    <submittedName>
        <fullName evidence="2">DsbA family oxidoreductase</fullName>
    </submittedName>
</protein>
<comment type="caution">
    <text evidence="2">The sequence shown here is derived from an EMBL/GenBank/DDBJ whole genome shotgun (WGS) entry which is preliminary data.</text>
</comment>
<feature type="domain" description="DSBA-like thioredoxin" evidence="1">
    <location>
        <begin position="3"/>
        <end position="205"/>
    </location>
</feature>
<proteinExistence type="predicted"/>
<name>A0A9X3CZS1_9FLAO</name>
<dbReference type="InterPro" id="IPR001853">
    <property type="entry name" value="DSBA-like_thioredoxin_dom"/>
</dbReference>
<dbReference type="PANTHER" id="PTHR13887:SF41">
    <property type="entry name" value="THIOREDOXIN SUPERFAMILY PROTEIN"/>
    <property type="match status" value="1"/>
</dbReference>
<evidence type="ECO:0000313" key="2">
    <source>
        <dbReference type="EMBL" id="MCX2839699.1"/>
    </source>
</evidence>
<dbReference type="PANTHER" id="PTHR13887">
    <property type="entry name" value="GLUTATHIONE S-TRANSFERASE KAPPA"/>
    <property type="match status" value="1"/>
</dbReference>
<dbReference type="SUPFAM" id="SSF52833">
    <property type="entry name" value="Thioredoxin-like"/>
    <property type="match status" value="1"/>
</dbReference>
<dbReference type="Pfam" id="PF01323">
    <property type="entry name" value="DSBA"/>
    <property type="match status" value="1"/>
</dbReference>
<dbReference type="Gene3D" id="3.40.30.10">
    <property type="entry name" value="Glutaredoxin"/>
    <property type="match status" value="1"/>
</dbReference>
<dbReference type="InterPro" id="IPR036249">
    <property type="entry name" value="Thioredoxin-like_sf"/>
</dbReference>
<keyword evidence="3" id="KW-1185">Reference proteome</keyword>
<organism evidence="2 3">
    <name type="scientific">Salinimicrobium profundisediminis</name>
    <dbReference type="NCBI Taxonomy" id="2994553"/>
    <lineage>
        <taxon>Bacteria</taxon>
        <taxon>Pseudomonadati</taxon>
        <taxon>Bacteroidota</taxon>
        <taxon>Flavobacteriia</taxon>
        <taxon>Flavobacteriales</taxon>
        <taxon>Flavobacteriaceae</taxon>
        <taxon>Salinimicrobium</taxon>
    </lineage>
</organism>
<reference evidence="2" key="1">
    <citation type="submission" date="2022-11" db="EMBL/GenBank/DDBJ databases">
        <title>Salinimicrobium profundisediminis sp. nov., isolated from deep-sea sediment of the Mariana Trench.</title>
        <authorList>
            <person name="Fu H."/>
        </authorList>
    </citation>
    <scope>NUCLEOTIDE SEQUENCE</scope>
    <source>
        <strain evidence="2">MT39</strain>
    </source>
</reference>
<dbReference type="RefSeq" id="WP_266071105.1">
    <property type="nucleotide sequence ID" value="NZ_JAPJDA010000034.1"/>
</dbReference>
<dbReference type="EMBL" id="JAPJDA010000034">
    <property type="protein sequence ID" value="MCX2839699.1"/>
    <property type="molecule type" value="Genomic_DNA"/>
</dbReference>
<evidence type="ECO:0000313" key="3">
    <source>
        <dbReference type="Proteomes" id="UP001148482"/>
    </source>
</evidence>
<dbReference type="CDD" id="cd03024">
    <property type="entry name" value="DsbA_FrnE"/>
    <property type="match status" value="1"/>
</dbReference>
<dbReference type="GO" id="GO:0016491">
    <property type="term" value="F:oxidoreductase activity"/>
    <property type="evidence" value="ECO:0007669"/>
    <property type="project" value="InterPro"/>
</dbReference>
<accession>A0A9X3CZS1</accession>
<gene>
    <name evidence="2" type="ORF">OQ279_16255</name>
</gene>
<sequence length="210" mass="23719">MEVKIWSDVRCPFCYIGKRKFEAALEKFQHKDKVKVTWKSFQLDPGLQTRTDINTLDYFVETKGVTKEQARQMLSGATQMAKEVGLDFHLEDSVLANSFKAHKLIQMAKSKDLGDEIEEALFKAHFEASKNIDDTEVLVATAASIGMDEAEVGAMLESDDYEYEVKQDELEARNIGVRGVPFFVFDDRYAISGAQPADAFLETLQKAMNN</sequence>
<dbReference type="AlphaFoldDB" id="A0A9X3CZS1"/>
<evidence type="ECO:0000259" key="1">
    <source>
        <dbReference type="Pfam" id="PF01323"/>
    </source>
</evidence>
<dbReference type="Proteomes" id="UP001148482">
    <property type="component" value="Unassembled WGS sequence"/>
</dbReference>